<accession>A0ABX8RZF4</accession>
<gene>
    <name evidence="1" type="ORF">KV110_16845</name>
</gene>
<dbReference type="Proteomes" id="UP000694257">
    <property type="component" value="Chromosome"/>
</dbReference>
<organism evidence="1 2">
    <name type="scientific">Nocardia iowensis</name>
    <dbReference type="NCBI Taxonomy" id="204891"/>
    <lineage>
        <taxon>Bacteria</taxon>
        <taxon>Bacillati</taxon>
        <taxon>Actinomycetota</taxon>
        <taxon>Actinomycetes</taxon>
        <taxon>Mycobacteriales</taxon>
        <taxon>Nocardiaceae</taxon>
        <taxon>Nocardia</taxon>
    </lineage>
</organism>
<reference evidence="1 2" key="1">
    <citation type="submission" date="2021-07" db="EMBL/GenBank/DDBJ databases">
        <title>Whole Genome Sequence of Nocardia Iowensis.</title>
        <authorList>
            <person name="Lamm A."/>
            <person name="Collins-Fairclough A.M."/>
            <person name="Bunk B."/>
            <person name="Sproer C."/>
        </authorList>
    </citation>
    <scope>NUCLEOTIDE SEQUENCE [LARGE SCALE GENOMIC DNA]</scope>
    <source>
        <strain evidence="1 2">NRRL 5646</strain>
    </source>
</reference>
<name>A0ABX8RZF4_NOCIO</name>
<evidence type="ECO:0000313" key="1">
    <source>
        <dbReference type="EMBL" id="QXN94566.1"/>
    </source>
</evidence>
<keyword evidence="2" id="KW-1185">Reference proteome</keyword>
<proteinExistence type="predicted"/>
<sequence length="88" mass="10058">MAQPWRVGLRRLHSRGPLCSLMLYRLFDCVRNWLRHLLTRMIAREAPVGTVAKSVVRRGNAVSTPFVEVGDGPRRLPELAAPREIRAR</sequence>
<dbReference type="RefSeq" id="WP_218477168.1">
    <property type="nucleotide sequence ID" value="NZ_BAABJN010000015.1"/>
</dbReference>
<dbReference type="EMBL" id="CP078145">
    <property type="protein sequence ID" value="QXN94566.1"/>
    <property type="molecule type" value="Genomic_DNA"/>
</dbReference>
<protein>
    <submittedName>
        <fullName evidence="1">Uncharacterized protein</fullName>
    </submittedName>
</protein>
<evidence type="ECO:0000313" key="2">
    <source>
        <dbReference type="Proteomes" id="UP000694257"/>
    </source>
</evidence>